<evidence type="ECO:0000313" key="1">
    <source>
        <dbReference type="EMBL" id="KAG8052325.1"/>
    </source>
</evidence>
<accession>A0A8J5R6E5</accession>
<dbReference type="EMBL" id="JAAALK010000288">
    <property type="protein sequence ID" value="KAG8052325.1"/>
    <property type="molecule type" value="Genomic_DNA"/>
</dbReference>
<name>A0A8J5R6E5_ZIZPA</name>
<reference evidence="1" key="2">
    <citation type="submission" date="2021-02" db="EMBL/GenBank/DDBJ databases">
        <authorList>
            <person name="Kimball J.A."/>
            <person name="Haas M.W."/>
            <person name="Macchietto M."/>
            <person name="Kono T."/>
            <person name="Duquette J."/>
            <person name="Shao M."/>
        </authorList>
    </citation>
    <scope>NUCLEOTIDE SEQUENCE</scope>
    <source>
        <tissue evidence="1">Fresh leaf tissue</tissue>
    </source>
</reference>
<dbReference type="Proteomes" id="UP000729402">
    <property type="component" value="Unassembled WGS sequence"/>
</dbReference>
<protein>
    <submittedName>
        <fullName evidence="1">Uncharacterized protein</fullName>
    </submittedName>
</protein>
<reference evidence="1" key="1">
    <citation type="journal article" date="2021" name="bioRxiv">
        <title>Whole Genome Assembly and Annotation of Northern Wild Rice, Zizania palustris L., Supports a Whole Genome Duplication in the Zizania Genus.</title>
        <authorList>
            <person name="Haas M."/>
            <person name="Kono T."/>
            <person name="Macchietto M."/>
            <person name="Millas R."/>
            <person name="McGilp L."/>
            <person name="Shao M."/>
            <person name="Duquette J."/>
            <person name="Hirsch C.N."/>
            <person name="Kimball J."/>
        </authorList>
    </citation>
    <scope>NUCLEOTIDE SEQUENCE</scope>
    <source>
        <tissue evidence="1">Fresh leaf tissue</tissue>
    </source>
</reference>
<gene>
    <name evidence="1" type="ORF">GUJ93_ZPchr0001g30455</name>
</gene>
<sequence length="178" mass="19308">MPTYELFGPFNPNDTSAKWMPQAEVMKYINTFTGKPYFSAELGVARVKLSLRPLVELHLSTIAAMVEMSGPTVAEGEGMAPSTENATSLDVVLALALVDRDTLVVLEVAVVDPSVAMGAVDPSTRGMVTKGGTTRVTVLMVGVVDPLDVTSTVVLPTPQWKWTIPSLEWTRSPFEWLR</sequence>
<organism evidence="1 2">
    <name type="scientific">Zizania palustris</name>
    <name type="common">Northern wild rice</name>
    <dbReference type="NCBI Taxonomy" id="103762"/>
    <lineage>
        <taxon>Eukaryota</taxon>
        <taxon>Viridiplantae</taxon>
        <taxon>Streptophyta</taxon>
        <taxon>Embryophyta</taxon>
        <taxon>Tracheophyta</taxon>
        <taxon>Spermatophyta</taxon>
        <taxon>Magnoliopsida</taxon>
        <taxon>Liliopsida</taxon>
        <taxon>Poales</taxon>
        <taxon>Poaceae</taxon>
        <taxon>BOP clade</taxon>
        <taxon>Oryzoideae</taxon>
        <taxon>Oryzeae</taxon>
        <taxon>Zizaniinae</taxon>
        <taxon>Zizania</taxon>
    </lineage>
</organism>
<evidence type="ECO:0000313" key="2">
    <source>
        <dbReference type="Proteomes" id="UP000729402"/>
    </source>
</evidence>
<comment type="caution">
    <text evidence="1">The sequence shown here is derived from an EMBL/GenBank/DDBJ whole genome shotgun (WGS) entry which is preliminary data.</text>
</comment>
<keyword evidence="2" id="KW-1185">Reference proteome</keyword>
<proteinExistence type="predicted"/>
<dbReference type="AlphaFoldDB" id="A0A8J5R6E5"/>